<dbReference type="EMBL" id="LDJI01000032">
    <property type="protein sequence ID" value="KRG62432.1"/>
    <property type="molecule type" value="Genomic_DNA"/>
</dbReference>
<name>A0A0R0BYN1_9GAMM</name>
<sequence length="95" mass="10414">MSLLLVIIATVVGTAAAMLLYVASPQQQLRAAGPWPTRHAWWPGSVLAVVSLLTMWQLLAPLEAISAWLVLLTLVWSIAPFLGAWRARVRARRAT</sequence>
<evidence type="ECO:0000313" key="3">
    <source>
        <dbReference type="Proteomes" id="UP000050864"/>
    </source>
</evidence>
<evidence type="ECO:0000313" key="2">
    <source>
        <dbReference type="EMBL" id="KRG62432.1"/>
    </source>
</evidence>
<keyword evidence="1" id="KW-0812">Transmembrane</keyword>
<evidence type="ECO:0008006" key="4">
    <source>
        <dbReference type="Google" id="ProtNLM"/>
    </source>
</evidence>
<keyword evidence="1" id="KW-1133">Transmembrane helix</keyword>
<reference evidence="2 3" key="1">
    <citation type="submission" date="2015-05" db="EMBL/GenBank/DDBJ databases">
        <title>Genome sequencing and analysis of members of genus Stenotrophomonas.</title>
        <authorList>
            <person name="Patil P.P."/>
            <person name="Midha S."/>
            <person name="Patil P.B."/>
        </authorList>
    </citation>
    <scope>NUCLEOTIDE SEQUENCE [LARGE SCALE GENOMIC DNA]</scope>
    <source>
        <strain evidence="2 3">DSM 18929</strain>
    </source>
</reference>
<protein>
    <recommendedName>
        <fullName evidence="4">Transmembrane protein</fullName>
    </recommendedName>
</protein>
<dbReference type="Proteomes" id="UP000050864">
    <property type="component" value="Unassembled WGS sequence"/>
</dbReference>
<dbReference type="PATRIC" id="fig|405444.3.peg.2554"/>
<comment type="caution">
    <text evidence="2">The sequence shown here is derived from an EMBL/GenBank/DDBJ whole genome shotgun (WGS) entry which is preliminary data.</text>
</comment>
<organism evidence="2 3">
    <name type="scientific">Stenotrophomonas humi</name>
    <dbReference type="NCBI Taxonomy" id="405444"/>
    <lineage>
        <taxon>Bacteria</taxon>
        <taxon>Pseudomonadati</taxon>
        <taxon>Pseudomonadota</taxon>
        <taxon>Gammaproteobacteria</taxon>
        <taxon>Lysobacterales</taxon>
        <taxon>Lysobacteraceae</taxon>
        <taxon>Stenotrophomonas</taxon>
    </lineage>
</organism>
<evidence type="ECO:0000256" key="1">
    <source>
        <dbReference type="SAM" id="Phobius"/>
    </source>
</evidence>
<keyword evidence="3" id="KW-1185">Reference proteome</keyword>
<accession>A0A0R0BYN1</accession>
<gene>
    <name evidence="2" type="ORF">ABB26_16510</name>
</gene>
<feature type="transmembrane region" description="Helical" evidence="1">
    <location>
        <begin position="40"/>
        <end position="59"/>
    </location>
</feature>
<keyword evidence="1" id="KW-0472">Membrane</keyword>
<dbReference type="STRING" id="405444.ABB26_16510"/>
<dbReference type="OrthoDB" id="6028198at2"/>
<dbReference type="RefSeq" id="WP_057635806.1">
    <property type="nucleotide sequence ID" value="NZ_LDJI01000032.1"/>
</dbReference>
<proteinExistence type="predicted"/>
<dbReference type="AlphaFoldDB" id="A0A0R0BYN1"/>
<feature type="transmembrane region" description="Helical" evidence="1">
    <location>
        <begin position="6"/>
        <end position="24"/>
    </location>
</feature>
<feature type="transmembrane region" description="Helical" evidence="1">
    <location>
        <begin position="65"/>
        <end position="85"/>
    </location>
</feature>